<dbReference type="EMBL" id="LQRP01000050">
    <property type="protein sequence ID" value="KXT97158.1"/>
    <property type="molecule type" value="Genomic_DNA"/>
</dbReference>
<dbReference type="Proteomes" id="UP000070220">
    <property type="component" value="Unassembled WGS sequence"/>
</dbReference>
<dbReference type="EMBL" id="LQOG01000040">
    <property type="protein sequence ID" value="KXT59358.1"/>
    <property type="molecule type" value="Genomic_DNA"/>
</dbReference>
<dbReference type="PATRIC" id="fig|1303.76.peg.1699"/>
<evidence type="ECO:0000313" key="11">
    <source>
        <dbReference type="Proteomes" id="UP000280648"/>
    </source>
</evidence>
<dbReference type="EMBL" id="RJPI01000015">
    <property type="protein sequence ID" value="RSJ61164.1"/>
    <property type="molecule type" value="Genomic_DNA"/>
</dbReference>
<dbReference type="Pfam" id="PF16888">
    <property type="entry name" value="YwqH-like"/>
    <property type="match status" value="1"/>
</dbReference>
<gene>
    <name evidence="4" type="ORF">BBP19_03795</name>
    <name evidence="6" type="ORF">D8803_08835</name>
    <name evidence="5" type="ORF">I6G42_02890</name>
    <name evidence="1" type="ORF">SORDD05_01630</name>
    <name evidence="2" type="ORF">SORDD14_01809</name>
    <name evidence="3" type="ORF">SORDD30_01814</name>
</gene>
<evidence type="ECO:0000313" key="1">
    <source>
        <dbReference type="EMBL" id="KXT59358.1"/>
    </source>
</evidence>
<dbReference type="Proteomes" id="UP000595086">
    <property type="component" value="Chromosome"/>
</dbReference>
<reference evidence="5 12" key="4">
    <citation type="submission" date="2020-12" db="EMBL/GenBank/DDBJ databases">
        <title>FDA dAtabase for Regulatory Grade micrObial Sequences (FDA-ARGOS): Supporting development and validation of Infectious Disease Dx tests.</title>
        <authorList>
            <person name="Sproer C."/>
            <person name="Gronow S."/>
            <person name="Severitt S."/>
            <person name="Schroder I."/>
            <person name="Tallon L."/>
            <person name="Sadzewicz L."/>
            <person name="Zhao X."/>
            <person name="Boylan J."/>
            <person name="Ott S."/>
            <person name="Bowen H."/>
            <person name="Vavikolanu K."/>
            <person name="Mehta A."/>
            <person name="Aluvathingal J."/>
            <person name="Nadendla S."/>
            <person name="Lowell S."/>
            <person name="Myers T."/>
            <person name="Yan Y."/>
            <person name="Sichtig H."/>
        </authorList>
    </citation>
    <scope>NUCLEOTIDE SEQUENCE [LARGE SCALE GENOMIC DNA]</scope>
    <source>
        <strain evidence="5 12">FDAARGOS_885</strain>
    </source>
</reference>
<accession>A0A139NTT0</accession>
<dbReference type="EMBL" id="CP065707">
    <property type="protein sequence ID" value="QPT02378.1"/>
    <property type="molecule type" value="Genomic_DNA"/>
</dbReference>
<reference evidence="4 10" key="2">
    <citation type="submission" date="2016-07" db="EMBL/GenBank/DDBJ databases">
        <title>A clinical isolate of carbapenem-resistant Streptococcus oralis with altered penicillin binding proteins.</title>
        <authorList>
            <person name="Kanji J.N."/>
            <person name="Bharat A."/>
            <person name="Naidu P."/>
            <person name="Martin I."/>
            <person name="Mulvey M.R."/>
            <person name="Panaro C.D."/>
        </authorList>
    </citation>
    <scope>NUCLEOTIDE SEQUENCE [LARGE SCALE GENOMIC DNA]</scope>
    <source>
        <strain evidence="4 10">SC15-3744</strain>
    </source>
</reference>
<evidence type="ECO:0000313" key="10">
    <source>
        <dbReference type="Proteomes" id="UP000183671"/>
    </source>
</evidence>
<dbReference type="Proteomes" id="UP000070497">
    <property type="component" value="Unassembled WGS sequence"/>
</dbReference>
<reference evidence="7 8" key="1">
    <citation type="submission" date="2016-01" db="EMBL/GenBank/DDBJ databases">
        <title>Highly variable Streptococcus oralis are common among viridans streptococci isolated from primates.</title>
        <authorList>
            <person name="Denapaite D."/>
            <person name="Rieger M."/>
            <person name="Koendgen S."/>
            <person name="Brueckner R."/>
            <person name="Ochigava I."/>
            <person name="Kappeler P."/>
            <person name="Maetz-Rensing K."/>
            <person name="Leendertz F."/>
            <person name="Hakenbeck R."/>
        </authorList>
    </citation>
    <scope>NUCLEOTIDE SEQUENCE [LARGE SCALE GENOMIC DNA]</scope>
    <source>
        <strain evidence="1 9">DD05</strain>
        <strain evidence="2 8">DD14</strain>
        <strain evidence="3 7">DD30</strain>
    </source>
</reference>
<dbReference type="Proteomes" id="UP000070541">
    <property type="component" value="Unassembled WGS sequence"/>
</dbReference>
<evidence type="ECO:0000313" key="2">
    <source>
        <dbReference type="EMBL" id="KXT79446.1"/>
    </source>
</evidence>
<protein>
    <submittedName>
        <fullName evidence="4">DUF5082 domain-containing protein</fullName>
    </submittedName>
    <submittedName>
        <fullName evidence="5">DUF5082 family protein</fullName>
    </submittedName>
</protein>
<reference evidence="6 11" key="3">
    <citation type="submission" date="2018-11" db="EMBL/GenBank/DDBJ databases">
        <title>Species Designations Belie Phenotypic and Genotypic Heterogeneity in Oral Streptococci.</title>
        <authorList>
            <person name="Velsko I."/>
        </authorList>
    </citation>
    <scope>NUCLEOTIDE SEQUENCE [LARGE SCALE GENOMIC DNA]</scope>
    <source>
        <strain evidence="6 11">BCC26</strain>
    </source>
</reference>
<dbReference type="EMBL" id="LQRI01000221">
    <property type="protein sequence ID" value="KXT79446.1"/>
    <property type="molecule type" value="Genomic_DNA"/>
</dbReference>
<proteinExistence type="predicted"/>
<dbReference type="EMBL" id="MBDM01000012">
    <property type="protein sequence ID" value="OJG01651.1"/>
    <property type="molecule type" value="Genomic_DNA"/>
</dbReference>
<evidence type="ECO:0000313" key="7">
    <source>
        <dbReference type="Proteomes" id="UP000070220"/>
    </source>
</evidence>
<evidence type="ECO:0000313" key="8">
    <source>
        <dbReference type="Proteomes" id="UP000070497"/>
    </source>
</evidence>
<dbReference type="Proteomes" id="UP000183671">
    <property type="component" value="Unassembled WGS sequence"/>
</dbReference>
<dbReference type="AlphaFoldDB" id="A0A139NTT0"/>
<dbReference type="Proteomes" id="UP000280648">
    <property type="component" value="Unassembled WGS sequence"/>
</dbReference>
<name>A0A139NTT0_STROR</name>
<dbReference type="InterPro" id="IPR031681">
    <property type="entry name" value="YwqH-like"/>
</dbReference>
<dbReference type="RefSeq" id="WP_038804228.1">
    <property type="nucleotide sequence ID" value="NZ_CP019562.1"/>
</dbReference>
<sequence>MSRDYSYEIYSLRQQISTMSSERADILNKISILKQNKSKIQSKKSAISEQLSQYDLIKAKATSNFAGNRRDDFNNKIETLKGSISQWLENTQNNIDLIDQKISTYTAEASNLAIGMNYASQSLNTYIYLQSQNED</sequence>
<evidence type="ECO:0000313" key="12">
    <source>
        <dbReference type="Proteomes" id="UP000595086"/>
    </source>
</evidence>
<evidence type="ECO:0000313" key="5">
    <source>
        <dbReference type="EMBL" id="QPT02378.1"/>
    </source>
</evidence>
<evidence type="ECO:0000313" key="4">
    <source>
        <dbReference type="EMBL" id="OJG01651.1"/>
    </source>
</evidence>
<organism evidence="2 8">
    <name type="scientific">Streptococcus oralis</name>
    <dbReference type="NCBI Taxonomy" id="1303"/>
    <lineage>
        <taxon>Bacteria</taxon>
        <taxon>Bacillati</taxon>
        <taxon>Bacillota</taxon>
        <taxon>Bacilli</taxon>
        <taxon>Lactobacillales</taxon>
        <taxon>Streptococcaceae</taxon>
        <taxon>Streptococcus</taxon>
    </lineage>
</organism>
<evidence type="ECO:0000313" key="6">
    <source>
        <dbReference type="EMBL" id="RSJ61164.1"/>
    </source>
</evidence>
<evidence type="ECO:0000313" key="9">
    <source>
        <dbReference type="Proteomes" id="UP000070541"/>
    </source>
</evidence>
<evidence type="ECO:0000313" key="3">
    <source>
        <dbReference type="EMBL" id="KXT97158.1"/>
    </source>
</evidence>